<dbReference type="Proteomes" id="UP000279470">
    <property type="component" value="Unassembled WGS sequence"/>
</dbReference>
<dbReference type="EMBL" id="RXFM01000044">
    <property type="protein sequence ID" value="RST66237.1"/>
    <property type="molecule type" value="Genomic_DNA"/>
</dbReference>
<feature type="binding site" evidence="8">
    <location>
        <begin position="14"/>
        <end position="22"/>
    </location>
    <ligand>
        <name>ATP</name>
        <dbReference type="ChEBI" id="CHEBI:30616"/>
    </ligand>
</feature>
<evidence type="ECO:0000256" key="2">
    <source>
        <dbReference type="ARBA" id="ARBA00022679"/>
    </source>
</evidence>
<feature type="domain" description="Cytidylate kinase" evidence="9">
    <location>
        <begin position="10"/>
        <end position="210"/>
    </location>
</feature>
<dbReference type="SUPFAM" id="SSF52540">
    <property type="entry name" value="P-loop containing nucleoside triphosphate hydrolases"/>
    <property type="match status" value="1"/>
</dbReference>
<dbReference type="Pfam" id="PF02224">
    <property type="entry name" value="Cytidylate_kin"/>
    <property type="match status" value="1"/>
</dbReference>
<keyword evidence="11" id="KW-1185">Reference proteome</keyword>
<name>A0A3R9ZLU8_9RICK</name>
<dbReference type="GO" id="GO:0036431">
    <property type="term" value="F:dCMP kinase activity"/>
    <property type="evidence" value="ECO:0007669"/>
    <property type="project" value="InterPro"/>
</dbReference>
<dbReference type="Gene3D" id="3.40.50.300">
    <property type="entry name" value="P-loop containing nucleotide triphosphate hydrolases"/>
    <property type="match status" value="1"/>
</dbReference>
<keyword evidence="2 8" id="KW-0808">Transferase</keyword>
<dbReference type="OrthoDB" id="9807434at2"/>
<dbReference type="GO" id="GO:0036430">
    <property type="term" value="F:CMP kinase activity"/>
    <property type="evidence" value="ECO:0007669"/>
    <property type="project" value="RHEA"/>
</dbReference>
<reference evidence="11" key="1">
    <citation type="submission" date="2018-11" db="EMBL/GenBank/DDBJ databases">
        <title>Phylogenetic, genomic, and biogeographic characterization of a novel and ubiquitous marine invertebrate-associated Rickettsiales parasite, Candidatus Marinoinvertebrata rohwerii, gen. nov., sp. nov.</title>
        <authorList>
            <person name="Klinges J.G."/>
            <person name="Rosales S.M."/>
            <person name="Mcminds R."/>
            <person name="Shaver E.C."/>
            <person name="Shantz A."/>
            <person name="Peters E.C."/>
            <person name="Burkepile D.E."/>
            <person name="Silliman B.R."/>
            <person name="Vega Thurber R.L."/>
        </authorList>
    </citation>
    <scope>NUCLEOTIDE SEQUENCE [LARGE SCALE GENOMIC DNA]</scope>
    <source>
        <strain evidence="11">a_cerv_44</strain>
    </source>
</reference>
<accession>A0A3R9ZLU8</accession>
<evidence type="ECO:0000259" key="9">
    <source>
        <dbReference type="Pfam" id="PF02224"/>
    </source>
</evidence>
<keyword evidence="5 8" id="KW-0067">ATP-binding</keyword>
<evidence type="ECO:0000256" key="5">
    <source>
        <dbReference type="ARBA" id="ARBA00022840"/>
    </source>
</evidence>
<dbReference type="InterPro" id="IPR011994">
    <property type="entry name" value="Cytidylate_kinase_dom"/>
</dbReference>
<protein>
    <recommendedName>
        <fullName evidence="8">Cytidylate kinase</fullName>
        <shortName evidence="8">CK</shortName>
        <ecNumber evidence="8">2.7.4.25</ecNumber>
    </recommendedName>
    <alternativeName>
        <fullName evidence="8">Cytidine monophosphate kinase</fullName>
        <shortName evidence="8">CMP kinase</shortName>
    </alternativeName>
</protein>
<dbReference type="EC" id="2.7.4.25" evidence="8"/>
<proteinExistence type="inferred from homology"/>
<dbReference type="InterPro" id="IPR003136">
    <property type="entry name" value="Cytidylate_kin"/>
</dbReference>
<comment type="catalytic activity">
    <reaction evidence="7 8">
        <text>CMP + ATP = CDP + ADP</text>
        <dbReference type="Rhea" id="RHEA:11600"/>
        <dbReference type="ChEBI" id="CHEBI:30616"/>
        <dbReference type="ChEBI" id="CHEBI:58069"/>
        <dbReference type="ChEBI" id="CHEBI:60377"/>
        <dbReference type="ChEBI" id="CHEBI:456216"/>
        <dbReference type="EC" id="2.7.4.25"/>
    </reaction>
</comment>
<keyword evidence="3 8" id="KW-0547">Nucleotide-binding</keyword>
<comment type="similarity">
    <text evidence="1 8">Belongs to the cytidylate kinase family. Type 1 subfamily.</text>
</comment>
<comment type="catalytic activity">
    <reaction evidence="6 8">
        <text>dCMP + ATP = dCDP + ADP</text>
        <dbReference type="Rhea" id="RHEA:25094"/>
        <dbReference type="ChEBI" id="CHEBI:30616"/>
        <dbReference type="ChEBI" id="CHEBI:57566"/>
        <dbReference type="ChEBI" id="CHEBI:58593"/>
        <dbReference type="ChEBI" id="CHEBI:456216"/>
        <dbReference type="EC" id="2.7.4.25"/>
    </reaction>
</comment>
<evidence type="ECO:0000256" key="7">
    <source>
        <dbReference type="ARBA" id="ARBA00048478"/>
    </source>
</evidence>
<dbReference type="GO" id="GO:0005737">
    <property type="term" value="C:cytoplasm"/>
    <property type="evidence" value="ECO:0007669"/>
    <property type="project" value="UniProtKB-SubCell"/>
</dbReference>
<evidence type="ECO:0000313" key="10">
    <source>
        <dbReference type="EMBL" id="RST66237.1"/>
    </source>
</evidence>
<dbReference type="GO" id="GO:0005524">
    <property type="term" value="F:ATP binding"/>
    <property type="evidence" value="ECO:0007669"/>
    <property type="project" value="UniProtKB-UniRule"/>
</dbReference>
<gene>
    <name evidence="8" type="primary">cmk</name>
    <name evidence="10" type="ORF">EIC27_03725</name>
</gene>
<evidence type="ECO:0000256" key="4">
    <source>
        <dbReference type="ARBA" id="ARBA00022777"/>
    </source>
</evidence>
<dbReference type="GO" id="GO:0006220">
    <property type="term" value="P:pyrimidine nucleotide metabolic process"/>
    <property type="evidence" value="ECO:0007669"/>
    <property type="project" value="UniProtKB-UniRule"/>
</dbReference>
<keyword evidence="8" id="KW-0963">Cytoplasm</keyword>
<evidence type="ECO:0000256" key="1">
    <source>
        <dbReference type="ARBA" id="ARBA00009427"/>
    </source>
</evidence>
<dbReference type="RefSeq" id="WP_126044797.1">
    <property type="nucleotide sequence ID" value="NZ_RXFM01000044.1"/>
</dbReference>
<dbReference type="InterPro" id="IPR027417">
    <property type="entry name" value="P-loop_NTPase"/>
</dbReference>
<dbReference type="AlphaFoldDB" id="A0A3R9ZLU8"/>
<evidence type="ECO:0000256" key="8">
    <source>
        <dbReference type="HAMAP-Rule" id="MF_00238"/>
    </source>
</evidence>
<evidence type="ECO:0000313" key="11">
    <source>
        <dbReference type="Proteomes" id="UP000279470"/>
    </source>
</evidence>
<evidence type="ECO:0000256" key="3">
    <source>
        <dbReference type="ARBA" id="ARBA00022741"/>
    </source>
</evidence>
<sequence>MNKKSKSIIIAFDGTAASGKGTVAKSLAEKLRYDYLDTGLMFRKVAYFSIKNKVNLSNIEKICELIDRIDFAKPIPLSEIYFDEVSDLSSKIAEFNIIREKLLNIQREFAKGKNGIVVDGRDIGTVVFPNADFKFFFDANIEERARRRYKQLQKMGKSIKLQKVLEYLKIRDKRDIERKSAPLLKADDSMLIDTTQMTIEESLNIILNKLKFK</sequence>
<comment type="subcellular location">
    <subcellularLocation>
        <location evidence="8">Cytoplasm</location>
    </subcellularLocation>
</comment>
<keyword evidence="4 8" id="KW-0418">Kinase</keyword>
<dbReference type="CDD" id="cd02020">
    <property type="entry name" value="CMPK"/>
    <property type="match status" value="1"/>
</dbReference>
<organism evidence="10 11">
    <name type="scientific">Candidatus Aquarickettsia rohweri</name>
    <dbReference type="NCBI Taxonomy" id="2602574"/>
    <lineage>
        <taxon>Bacteria</taxon>
        <taxon>Pseudomonadati</taxon>
        <taxon>Pseudomonadota</taxon>
        <taxon>Alphaproteobacteria</taxon>
        <taxon>Rickettsiales</taxon>
        <taxon>Candidatus Midichloriaceae</taxon>
        <taxon>Candidatus Aquarickettsia</taxon>
    </lineage>
</organism>
<dbReference type="HAMAP" id="MF_00238">
    <property type="entry name" value="Cytidyl_kinase_type1"/>
    <property type="match status" value="1"/>
</dbReference>
<evidence type="ECO:0000256" key="6">
    <source>
        <dbReference type="ARBA" id="ARBA00047615"/>
    </source>
</evidence>
<dbReference type="NCBIfam" id="TIGR00017">
    <property type="entry name" value="cmk"/>
    <property type="match status" value="1"/>
</dbReference>
<comment type="caution">
    <text evidence="10">The sequence shown here is derived from an EMBL/GenBank/DDBJ whole genome shotgun (WGS) entry which is preliminary data.</text>
</comment>